<dbReference type="Pfam" id="PF00884">
    <property type="entry name" value="Sulfatase"/>
    <property type="match status" value="1"/>
</dbReference>
<dbReference type="InterPro" id="IPR000917">
    <property type="entry name" value="Sulfatase_N"/>
</dbReference>
<dbReference type="SUPFAM" id="SSF51695">
    <property type="entry name" value="PLC-like phosphodiesterases"/>
    <property type="match status" value="1"/>
</dbReference>
<dbReference type="OrthoDB" id="5901192at2"/>
<evidence type="ECO:0000313" key="9">
    <source>
        <dbReference type="EMBL" id="VEJ36029.1"/>
    </source>
</evidence>
<reference evidence="9 10" key="1">
    <citation type="submission" date="2018-12" db="EMBL/GenBank/DDBJ databases">
        <authorList>
            <consortium name="Pathogen Informatics"/>
        </authorList>
    </citation>
    <scope>NUCLEOTIDE SEQUENCE [LARGE SCALE GENOMIC DNA]</scope>
    <source>
        <strain evidence="9 10">NCTC13079</strain>
    </source>
</reference>
<keyword evidence="4 7" id="KW-0812">Transmembrane</keyword>
<dbReference type="Gene3D" id="3.40.720.10">
    <property type="entry name" value="Alkaline Phosphatase, subunit A"/>
    <property type="match status" value="1"/>
</dbReference>
<evidence type="ECO:0000256" key="7">
    <source>
        <dbReference type="SAM" id="Phobius"/>
    </source>
</evidence>
<gene>
    <name evidence="9" type="primary">ltaS</name>
    <name evidence="9" type="ORF">NCTC13079_01222</name>
</gene>
<organism evidence="9 10">
    <name type="scientific">Aedoeadaptatus ivorii</name>
    <dbReference type="NCBI Taxonomy" id="54006"/>
    <lineage>
        <taxon>Bacteria</taxon>
        <taxon>Bacillati</taxon>
        <taxon>Bacillota</taxon>
        <taxon>Tissierellia</taxon>
        <taxon>Tissierellales</taxon>
        <taxon>Peptoniphilaceae</taxon>
        <taxon>Aedoeadaptatus</taxon>
    </lineage>
</organism>
<dbReference type="CDD" id="cd16015">
    <property type="entry name" value="LTA_synthase"/>
    <property type="match status" value="1"/>
</dbReference>
<keyword evidence="3" id="KW-1003">Cell membrane</keyword>
<dbReference type="Gene3D" id="3.20.20.190">
    <property type="entry name" value="Phosphatidylinositol (PI) phosphodiesterase"/>
    <property type="match status" value="1"/>
</dbReference>
<dbReference type="SUPFAM" id="SSF53649">
    <property type="entry name" value="Alkaline phosphatase-like"/>
    <property type="match status" value="1"/>
</dbReference>
<evidence type="ECO:0000259" key="8">
    <source>
        <dbReference type="Pfam" id="PF00884"/>
    </source>
</evidence>
<keyword evidence="6 7" id="KW-0472">Membrane</keyword>
<comment type="subcellular location">
    <subcellularLocation>
        <location evidence="1">Cell membrane</location>
        <topology evidence="1">Multi-pass membrane protein</topology>
    </subcellularLocation>
</comment>
<dbReference type="EMBL" id="LR134523">
    <property type="protein sequence ID" value="VEJ36029.1"/>
    <property type="molecule type" value="Genomic_DNA"/>
</dbReference>
<evidence type="ECO:0000256" key="2">
    <source>
        <dbReference type="ARBA" id="ARBA00004936"/>
    </source>
</evidence>
<keyword evidence="10" id="KW-1185">Reference proteome</keyword>
<evidence type="ECO:0000256" key="5">
    <source>
        <dbReference type="ARBA" id="ARBA00022989"/>
    </source>
</evidence>
<evidence type="ECO:0000256" key="4">
    <source>
        <dbReference type="ARBA" id="ARBA00022692"/>
    </source>
</evidence>
<dbReference type="PANTHER" id="PTHR47371:SF3">
    <property type="entry name" value="PHOSPHOGLYCEROL TRANSFERASE I"/>
    <property type="match status" value="1"/>
</dbReference>
<dbReference type="InterPro" id="IPR017850">
    <property type="entry name" value="Alkaline_phosphatase_core_sf"/>
</dbReference>
<dbReference type="InterPro" id="IPR050448">
    <property type="entry name" value="OpgB/LTA_synthase_biosynth"/>
</dbReference>
<accession>A0A3S4Y7T5</accession>
<dbReference type="AlphaFoldDB" id="A0A3S4Y7T5"/>
<dbReference type="Proteomes" id="UP000269544">
    <property type="component" value="Chromosome"/>
</dbReference>
<name>A0A3S4Y7T5_9FIRM</name>
<dbReference type="GO" id="GO:0008081">
    <property type="term" value="F:phosphoric diester hydrolase activity"/>
    <property type="evidence" value="ECO:0007669"/>
    <property type="project" value="InterPro"/>
</dbReference>
<dbReference type="GO" id="GO:0006629">
    <property type="term" value="P:lipid metabolic process"/>
    <property type="evidence" value="ECO:0007669"/>
    <property type="project" value="InterPro"/>
</dbReference>
<evidence type="ECO:0000256" key="6">
    <source>
        <dbReference type="ARBA" id="ARBA00023136"/>
    </source>
</evidence>
<feature type="transmembrane region" description="Helical" evidence="7">
    <location>
        <begin position="100"/>
        <end position="120"/>
    </location>
</feature>
<dbReference type="RefSeq" id="WP_126465793.1">
    <property type="nucleotide sequence ID" value="NZ_JAUSWF010000008.1"/>
</dbReference>
<proteinExistence type="predicted"/>
<comment type="pathway">
    <text evidence="2">Cell wall biogenesis; lipoteichoic acid biosynthesis.</text>
</comment>
<dbReference type="KEGG" id="piv:NCTC13079_01222"/>
<evidence type="ECO:0000256" key="3">
    <source>
        <dbReference type="ARBA" id="ARBA00022475"/>
    </source>
</evidence>
<evidence type="ECO:0000256" key="1">
    <source>
        <dbReference type="ARBA" id="ARBA00004651"/>
    </source>
</evidence>
<feature type="domain" description="Sulfatase N-terminal" evidence="8">
    <location>
        <begin position="210"/>
        <end position="503"/>
    </location>
</feature>
<feature type="transmembrane region" description="Helical" evidence="7">
    <location>
        <begin position="132"/>
        <end position="151"/>
    </location>
</feature>
<feature type="transmembrane region" description="Helical" evidence="7">
    <location>
        <begin position="54"/>
        <end position="72"/>
    </location>
</feature>
<dbReference type="Gene3D" id="3.30.1120.170">
    <property type="match status" value="1"/>
</dbReference>
<dbReference type="GO" id="GO:0005886">
    <property type="term" value="C:plasma membrane"/>
    <property type="evidence" value="ECO:0007669"/>
    <property type="project" value="UniProtKB-SubCell"/>
</dbReference>
<dbReference type="PANTHER" id="PTHR47371">
    <property type="entry name" value="LIPOTEICHOIC ACID SYNTHASE"/>
    <property type="match status" value="1"/>
</dbReference>
<keyword evidence="5 7" id="KW-1133">Transmembrane helix</keyword>
<dbReference type="InterPro" id="IPR017946">
    <property type="entry name" value="PLC-like_Pdiesterase_TIM-brl"/>
</dbReference>
<sequence>MRKIVQFVILWAQNFVLYATMAQTEAALSALSAAMTAAFEYGVLTALHTKKKLAATLGVFGMAAKLALHMYYRYYGSFPDIYKMTQVTYLKDVKEVVLELIHPLYPLYLALGIAALVFILRDADAPKKRISPACFVAAAALYGILLALPGTDYGLYSGAARQMAASLSDYGRAQKVASLVAEEDDLAAAYPDLLTRLDHKNAYTGIGSGKNLLVIQVESLQNDVIGKRYKGQEITPHLNALIRDRGSLYFTDYMQMLGLGNSSDAEFVSLFSLYPNNRKGAYSLYADKDLYGLIDMAKNRGYDTFAMHGYRGDFYHRDAVYPKLGFDEIDLGESYAQDDKMGMGLSDGSFFRQSAEKLIQRRGADADPFFGFMITLSSHTPFYCPDKYKALEIDPSIEGHILGNYLNAIHYTDEALGQFLDELDRAGILENTVVALYGDHFAMTKNDPEQTADMTAFNGRPYDYDDMMNIPLIVHVPGADIRETVKTTGSQLDFLPTIANIMGWNDEIAVLFGRDLLEPQTEEHRVLQQTYMLKGSYLSQAELFEITRDGHFANSRYIDRTNRKPLAVKTAAEKSDAAKETIDLSNALCETDRIGEMRRAAMEGTERLDAALTVMHAGGTIDGMRYTNFKETLDKEYAAGKRYFEIDLSETTDDRLVCIHSWDGYTQKFFGYGGSEETPVSRAEFLALKERHGYTQMDLSMLLDWFRAHKDAYLITDIKTDNVRHLVRDFADVEPALKARILPQIYAQSEYAPVRQAGFEKILYTLYLSGDTPQEVAAFYDAARPYAITVSEQKAEAGYADVLRRAQIPYYVHTVNDADAAKAWIKKGAIGVYTDRL</sequence>
<protein>
    <submittedName>
        <fullName evidence="9">Lipoteichoic acid synthase</fullName>
    </submittedName>
</protein>
<evidence type="ECO:0000313" key="10">
    <source>
        <dbReference type="Proteomes" id="UP000269544"/>
    </source>
</evidence>